<dbReference type="PANTHER" id="PTHR36766:SF70">
    <property type="entry name" value="DISEASE RESISTANCE PROTEIN RGA4"/>
    <property type="match status" value="1"/>
</dbReference>
<protein>
    <submittedName>
        <fullName evidence="2">Uncharacterized protein</fullName>
    </submittedName>
</protein>
<evidence type="ECO:0000256" key="1">
    <source>
        <dbReference type="ARBA" id="ARBA00022821"/>
    </source>
</evidence>
<dbReference type="GO" id="GO:0006952">
    <property type="term" value="P:defense response"/>
    <property type="evidence" value="ECO:0007669"/>
    <property type="project" value="UniProtKB-KW"/>
</dbReference>
<keyword evidence="1" id="KW-0611">Plant defense</keyword>
<dbReference type="PANTHER" id="PTHR36766">
    <property type="entry name" value="PLANT BROAD-SPECTRUM MILDEW RESISTANCE PROTEIN RPW8"/>
    <property type="match status" value="1"/>
</dbReference>
<evidence type="ECO:0000313" key="2">
    <source>
        <dbReference type="EMBL" id="RYR32328.1"/>
    </source>
</evidence>
<dbReference type="Gene3D" id="1.10.8.430">
    <property type="entry name" value="Helical domain of apoptotic protease-activating factors"/>
    <property type="match status" value="1"/>
</dbReference>
<organism evidence="2 3">
    <name type="scientific">Arachis hypogaea</name>
    <name type="common">Peanut</name>
    <dbReference type="NCBI Taxonomy" id="3818"/>
    <lineage>
        <taxon>Eukaryota</taxon>
        <taxon>Viridiplantae</taxon>
        <taxon>Streptophyta</taxon>
        <taxon>Embryophyta</taxon>
        <taxon>Tracheophyta</taxon>
        <taxon>Spermatophyta</taxon>
        <taxon>Magnoliopsida</taxon>
        <taxon>eudicotyledons</taxon>
        <taxon>Gunneridae</taxon>
        <taxon>Pentapetalae</taxon>
        <taxon>rosids</taxon>
        <taxon>fabids</taxon>
        <taxon>Fabales</taxon>
        <taxon>Fabaceae</taxon>
        <taxon>Papilionoideae</taxon>
        <taxon>50 kb inversion clade</taxon>
        <taxon>dalbergioids sensu lato</taxon>
        <taxon>Dalbergieae</taxon>
        <taxon>Pterocarpus clade</taxon>
        <taxon>Arachis</taxon>
    </lineage>
</organism>
<sequence length="173" mass="19623">MQTFPIFHLTSLDSEHCWSLLAEHAFGANNSSERSKLEELGREIVKKCDGLPLAAVVLGGLLRTKLSKNDWSKVFESNIWDLPNLNVQPALLLSYHFLPALEHLFQAVNVDSRGSYNKLCAITSAFHGQFLWHGAMLFSFIDKTHDQYELEVSFVTRGTSSQWLRSMPHFKGD</sequence>
<name>A0A445B0Y5_ARAHY</name>
<dbReference type="AlphaFoldDB" id="A0A445B0Y5"/>
<dbReference type="EMBL" id="SDMP01000010">
    <property type="protein sequence ID" value="RYR32328.1"/>
    <property type="molecule type" value="Genomic_DNA"/>
</dbReference>
<accession>A0A445B0Y5</accession>
<proteinExistence type="predicted"/>
<dbReference type="Proteomes" id="UP000289738">
    <property type="component" value="Chromosome A10"/>
</dbReference>
<reference evidence="2 3" key="1">
    <citation type="submission" date="2019-01" db="EMBL/GenBank/DDBJ databases">
        <title>Sequencing of cultivated peanut Arachis hypogaea provides insights into genome evolution and oil improvement.</title>
        <authorList>
            <person name="Chen X."/>
        </authorList>
    </citation>
    <scope>NUCLEOTIDE SEQUENCE [LARGE SCALE GENOMIC DNA]</scope>
    <source>
        <strain evidence="3">cv. Fuhuasheng</strain>
        <tissue evidence="2">Leaves</tissue>
    </source>
</reference>
<comment type="caution">
    <text evidence="2">The sequence shown here is derived from an EMBL/GenBank/DDBJ whole genome shotgun (WGS) entry which is preliminary data.</text>
</comment>
<dbReference type="SUPFAM" id="SSF52540">
    <property type="entry name" value="P-loop containing nucleoside triphosphate hydrolases"/>
    <property type="match status" value="1"/>
</dbReference>
<evidence type="ECO:0000313" key="3">
    <source>
        <dbReference type="Proteomes" id="UP000289738"/>
    </source>
</evidence>
<keyword evidence="3" id="KW-1185">Reference proteome</keyword>
<gene>
    <name evidence="2" type="ORF">Ahy_A10g046914</name>
</gene>
<dbReference type="InterPro" id="IPR027417">
    <property type="entry name" value="P-loop_NTPase"/>
</dbReference>
<dbReference type="GO" id="GO:0043531">
    <property type="term" value="F:ADP binding"/>
    <property type="evidence" value="ECO:0007669"/>
    <property type="project" value="InterPro"/>
</dbReference>
<dbReference type="InterPro" id="IPR042197">
    <property type="entry name" value="Apaf_helical"/>
</dbReference>
<dbReference type="STRING" id="3818.A0A445B0Y5"/>